<dbReference type="EMBL" id="VLTJ01000042">
    <property type="protein sequence ID" value="TSH88895.1"/>
    <property type="molecule type" value="Genomic_DNA"/>
</dbReference>
<reference evidence="2 3" key="1">
    <citation type="submission" date="2019-07" db="EMBL/GenBank/DDBJ databases">
        <title>Qingshengfaniella alkalisoli gen. nov., sp. nov., isolated from saline soil.</title>
        <authorList>
            <person name="Xu L."/>
            <person name="Huang X.-X."/>
            <person name="Sun J.-Q."/>
        </authorList>
    </citation>
    <scope>NUCLEOTIDE SEQUENCE [LARGE SCALE GENOMIC DNA]</scope>
    <source>
        <strain evidence="2 3">DSM 27279</strain>
    </source>
</reference>
<dbReference type="InterPro" id="IPR018715">
    <property type="entry name" value="DUF2239"/>
</dbReference>
<dbReference type="AlphaFoldDB" id="A0A556A7Q1"/>
<evidence type="ECO:0000256" key="1">
    <source>
        <dbReference type="SAM" id="MobiDB-lite"/>
    </source>
</evidence>
<dbReference type="RefSeq" id="WP_143951011.1">
    <property type="nucleotide sequence ID" value="NZ_BAABMB010000005.1"/>
</dbReference>
<evidence type="ECO:0000313" key="3">
    <source>
        <dbReference type="Proteomes" id="UP000318405"/>
    </source>
</evidence>
<name>A0A556A7Q1_9BURK</name>
<feature type="region of interest" description="Disordered" evidence="1">
    <location>
        <begin position="67"/>
        <end position="90"/>
    </location>
</feature>
<protein>
    <submittedName>
        <fullName evidence="2">DUF2239 family protein</fullName>
    </submittedName>
</protein>
<organism evidence="2 3">
    <name type="scientific">Verticiella sediminum</name>
    <dbReference type="NCBI Taxonomy" id="1247510"/>
    <lineage>
        <taxon>Bacteria</taxon>
        <taxon>Pseudomonadati</taxon>
        <taxon>Pseudomonadota</taxon>
        <taxon>Betaproteobacteria</taxon>
        <taxon>Burkholderiales</taxon>
        <taxon>Alcaligenaceae</taxon>
        <taxon>Verticiella</taxon>
    </lineage>
</organism>
<dbReference type="Proteomes" id="UP000318405">
    <property type="component" value="Unassembled WGS sequence"/>
</dbReference>
<feature type="compositionally biased region" description="Pro residues" evidence="1">
    <location>
        <begin position="77"/>
        <end position="87"/>
    </location>
</feature>
<gene>
    <name evidence="2" type="ORF">FOZ76_25000</name>
</gene>
<dbReference type="Pfam" id="PF09998">
    <property type="entry name" value="DUF2239"/>
    <property type="match status" value="1"/>
</dbReference>
<comment type="caution">
    <text evidence="2">The sequence shown here is derived from an EMBL/GenBank/DDBJ whole genome shotgun (WGS) entry which is preliminary data.</text>
</comment>
<evidence type="ECO:0000313" key="2">
    <source>
        <dbReference type="EMBL" id="TSH88895.1"/>
    </source>
</evidence>
<proteinExistence type="predicted"/>
<accession>A0A556A7Q1</accession>
<dbReference type="OrthoDB" id="282960at2"/>
<sequence>MSYPLDMPATAFDGTNRIAAGTLADVVPDVQRYLARAPEARVAVYADETGERLDLDLRGTEQDALARLDPAREPVLPEAPPPAPRGPGRPRLGVIAREVTLLPRHWEWLNTQPGGASAALRRLVDDARKANEAKESARRAQEAAYRFMLAAGGDLPGYEEALRALFAGDVVQFEHRLASWPPDLRNHAIRLAFGTPEARRPPGSVG</sequence>
<keyword evidence="3" id="KW-1185">Reference proteome</keyword>